<protein>
    <submittedName>
        <fullName evidence="2">Oxidoreductase</fullName>
    </submittedName>
</protein>
<reference evidence="2 3" key="1">
    <citation type="submission" date="2019-08" db="EMBL/GenBank/DDBJ databases">
        <title>In-depth cultivation of the pig gut microbiome towards novel bacterial diversity and tailored functional studies.</title>
        <authorList>
            <person name="Wylensek D."/>
            <person name="Hitch T.C.A."/>
            <person name="Clavel T."/>
        </authorList>
    </citation>
    <scope>NUCLEOTIDE SEQUENCE [LARGE SCALE GENOMIC DNA]</scope>
    <source>
        <strain evidence="3">WCA-380-WT-3B3</strain>
    </source>
</reference>
<dbReference type="PANTHER" id="PTHR42956:SF1">
    <property type="entry name" value="NITROGENASE IRON-MOLYBDENUM COFACTOR BIOSYNTHESIS PROTEIN NIFE"/>
    <property type="match status" value="1"/>
</dbReference>
<dbReference type="InterPro" id="IPR049939">
    <property type="entry name" value="NifE-like"/>
</dbReference>
<sequence length="441" mass="49240">MQDKKHPLPYSLTIKALSDLGPEQIPTELRTDTQLIYNSPAALDFNSPGAQGFGVKRAGLAVPGSIMMLIAPGCCGRNTKALQAPGGYGTRFAYLMLSENDIVTGKHLKKIPEAAEIFIHSRPTPPTVLMICITCVDALLGTDMDRICRQIEDRTAIPARPCYMYALTRESRLPPMTAVRQTVYSLLKPRKKRANQANLLGYFSPIAPDSELFALLQKLGIRHIGELACCKDFSDYEKLSAANFNLVLNPEARHAADWFRKTLNIPAIELKRLYEIDKIARQYEGFARIIGAELPAIPDRQEAETAQHEFCTMHPSIAIAVGSRLNADPFELALALVRAGLHVKEIYAIPLPSDFFYIRRLADCSPDTRLYTNLSPSMLNERESDHPVDLAIGADACYYHPHAAHVLWNEETQPFGYQAVCGLFRSMTQTMKARHREENAR</sequence>
<dbReference type="AlphaFoldDB" id="A0A6I2UPW3"/>
<accession>A0A6I2UPW3</accession>
<dbReference type="SUPFAM" id="SSF53807">
    <property type="entry name" value="Helical backbone' metal receptor"/>
    <property type="match status" value="1"/>
</dbReference>
<name>A0A6I2UPW3_9FIRM</name>
<dbReference type="Pfam" id="PF00148">
    <property type="entry name" value="Oxidored_nitro"/>
    <property type="match status" value="1"/>
</dbReference>
<evidence type="ECO:0000259" key="1">
    <source>
        <dbReference type="Pfam" id="PF00148"/>
    </source>
</evidence>
<feature type="domain" description="Nitrogenase/oxidoreductase component 1" evidence="1">
    <location>
        <begin position="51"/>
        <end position="307"/>
    </location>
</feature>
<evidence type="ECO:0000313" key="3">
    <source>
        <dbReference type="Proteomes" id="UP000430222"/>
    </source>
</evidence>
<comment type="caution">
    <text evidence="2">The sequence shown here is derived from an EMBL/GenBank/DDBJ whole genome shotgun (WGS) entry which is preliminary data.</text>
</comment>
<dbReference type="EMBL" id="VUNL01000003">
    <property type="protein sequence ID" value="MSV24258.1"/>
    <property type="molecule type" value="Genomic_DNA"/>
</dbReference>
<dbReference type="GO" id="GO:0016491">
    <property type="term" value="F:oxidoreductase activity"/>
    <property type="evidence" value="ECO:0007669"/>
    <property type="project" value="InterPro"/>
</dbReference>
<gene>
    <name evidence="2" type="ORF">FYJ78_03455</name>
</gene>
<organism evidence="2 3">
    <name type="scientific">Selenomonas montiformis</name>
    <dbReference type="NCBI Taxonomy" id="2652285"/>
    <lineage>
        <taxon>Bacteria</taxon>
        <taxon>Bacillati</taxon>
        <taxon>Bacillota</taxon>
        <taxon>Negativicutes</taxon>
        <taxon>Selenomonadales</taxon>
        <taxon>Selenomonadaceae</taxon>
        <taxon>Selenomonas</taxon>
    </lineage>
</organism>
<keyword evidence="3" id="KW-1185">Reference proteome</keyword>
<dbReference type="Proteomes" id="UP000430222">
    <property type="component" value="Unassembled WGS sequence"/>
</dbReference>
<proteinExistence type="predicted"/>
<dbReference type="InterPro" id="IPR000510">
    <property type="entry name" value="Nase/OxRdtase_comp1"/>
</dbReference>
<evidence type="ECO:0000313" key="2">
    <source>
        <dbReference type="EMBL" id="MSV24258.1"/>
    </source>
</evidence>
<dbReference type="PANTHER" id="PTHR42956">
    <property type="entry name" value="NITROGENASE IRON-MOLYBDENUM COFACTOR BIOSYNTHESIS PROTEIN NIFE"/>
    <property type="match status" value="1"/>
</dbReference>
<dbReference type="Gene3D" id="3.40.50.1980">
    <property type="entry name" value="Nitrogenase molybdenum iron protein domain"/>
    <property type="match status" value="2"/>
</dbReference>